<dbReference type="AlphaFoldDB" id="G1U2S1"/>
<accession>G1U2S1</accession>
<evidence type="ECO:0000256" key="1">
    <source>
        <dbReference type="ARBA" id="ARBA00004613"/>
    </source>
</evidence>
<dbReference type="Gene3D" id="2.10.10.10">
    <property type="entry name" value="Fibronectin, type II, collagen-binding"/>
    <property type="match status" value="2"/>
</dbReference>
<feature type="domain" description="Fibronectin type-II" evidence="9">
    <location>
        <begin position="24"/>
        <end position="68"/>
    </location>
</feature>
<dbReference type="Pfam" id="PF00040">
    <property type="entry name" value="fn2"/>
    <property type="match status" value="2"/>
</dbReference>
<sequence length="115" mass="13839">SLSLSLFLSVSVCLLSLRVTARSPLDGRCVFPFQYRKETFHDCISFNARHKWCSLNETYMGYWKYCTKADFAKCVFPFWFRRMIYWNCTQDGNDFGKKWCSLTQNFNKDQLWKYC</sequence>
<name>G1U2S1_RABIT</name>
<dbReference type="GO" id="GO:0048240">
    <property type="term" value="P:sperm capacitation"/>
    <property type="evidence" value="ECO:0007669"/>
    <property type="project" value="TreeGrafter"/>
</dbReference>
<evidence type="ECO:0000256" key="4">
    <source>
        <dbReference type="ARBA" id="ARBA00022737"/>
    </source>
</evidence>
<proteinExistence type="inferred from homology"/>
<dbReference type="STRING" id="9986.ENSOCUP00000023674"/>
<comment type="subcellular location">
    <subcellularLocation>
        <location evidence="1">Secreted</location>
    </subcellularLocation>
</comment>
<dbReference type="InterPro" id="IPR000562">
    <property type="entry name" value="FN_type2_dom"/>
</dbReference>
<dbReference type="GO" id="GO:0009986">
    <property type="term" value="C:cell surface"/>
    <property type="evidence" value="ECO:0007669"/>
    <property type="project" value="TreeGrafter"/>
</dbReference>
<dbReference type="PROSITE" id="PS00023">
    <property type="entry name" value="FN2_1"/>
    <property type="match status" value="1"/>
</dbReference>
<comment type="similarity">
    <text evidence="2">Belongs to the seminal plasma protein family.</text>
</comment>
<dbReference type="PRINTS" id="PR00013">
    <property type="entry name" value="FNTYPEII"/>
</dbReference>
<dbReference type="GO" id="GO:0005576">
    <property type="term" value="C:extracellular region"/>
    <property type="evidence" value="ECO:0007669"/>
    <property type="project" value="UniProtKB-SubCell"/>
</dbReference>
<reference evidence="10 11" key="1">
    <citation type="journal article" date="2011" name="Nature">
        <title>A high-resolution map of human evolutionary constraint using 29 mammals.</title>
        <authorList>
            <person name="Lindblad-Toh K."/>
            <person name="Garber M."/>
            <person name="Zuk O."/>
            <person name="Lin M.F."/>
            <person name="Parker B.J."/>
            <person name="Washietl S."/>
            <person name="Kheradpour P."/>
            <person name="Ernst J."/>
            <person name="Jordan G."/>
            <person name="Mauceli E."/>
            <person name="Ward L.D."/>
            <person name="Lowe C.B."/>
            <person name="Holloway A.K."/>
            <person name="Clamp M."/>
            <person name="Gnerre S."/>
            <person name="Alfoldi J."/>
            <person name="Beal K."/>
            <person name="Chang J."/>
            <person name="Clawson H."/>
            <person name="Cuff J."/>
            <person name="Di Palma F."/>
            <person name="Fitzgerald S."/>
            <person name="Flicek P."/>
            <person name="Guttman M."/>
            <person name="Hubisz M.J."/>
            <person name="Jaffe D.B."/>
            <person name="Jungreis I."/>
            <person name="Kent W.J."/>
            <person name="Kostka D."/>
            <person name="Lara M."/>
            <person name="Martins A.L."/>
            <person name="Massingham T."/>
            <person name="Moltke I."/>
            <person name="Raney B.J."/>
            <person name="Rasmussen M.D."/>
            <person name="Robinson J."/>
            <person name="Stark A."/>
            <person name="Vilella A.J."/>
            <person name="Wen J."/>
            <person name="Xie X."/>
            <person name="Zody M.C."/>
            <person name="Baldwin J."/>
            <person name="Bloom T."/>
            <person name="Chin C.W."/>
            <person name="Heiman D."/>
            <person name="Nicol R."/>
            <person name="Nusbaum C."/>
            <person name="Young S."/>
            <person name="Wilkinson J."/>
            <person name="Worley K.C."/>
            <person name="Kovar C.L."/>
            <person name="Muzny D.M."/>
            <person name="Gibbs R.A."/>
            <person name="Cree A."/>
            <person name="Dihn H.H."/>
            <person name="Fowler G."/>
            <person name="Jhangiani S."/>
            <person name="Joshi V."/>
            <person name="Lee S."/>
            <person name="Lewis L.R."/>
            <person name="Nazareth L.V."/>
            <person name="Okwuonu G."/>
            <person name="Santibanez J."/>
            <person name="Warren W.C."/>
            <person name="Mardis E.R."/>
            <person name="Weinstock G.M."/>
            <person name="Wilson R.K."/>
            <person name="Delehaunty K."/>
            <person name="Dooling D."/>
            <person name="Fronik C."/>
            <person name="Fulton L."/>
            <person name="Fulton B."/>
            <person name="Graves T."/>
            <person name="Minx P."/>
            <person name="Sodergren E."/>
            <person name="Birney E."/>
            <person name="Margulies E.H."/>
            <person name="Herrero J."/>
            <person name="Green E.D."/>
            <person name="Haussler D."/>
            <person name="Siepel A."/>
            <person name="Goldman N."/>
            <person name="Pollard K.S."/>
            <person name="Pedersen J.S."/>
            <person name="Lander E.S."/>
            <person name="Kellis M."/>
        </authorList>
    </citation>
    <scope>NUCLEOTIDE SEQUENCE [LARGE SCALE GENOMIC DNA]</scope>
    <source>
        <strain evidence="11">Thorbecke</strain>
    </source>
</reference>
<dbReference type="FunCoup" id="G1U2S1">
    <property type="interactions" value="5"/>
</dbReference>
<protein>
    <submittedName>
        <fullName evidence="10">Binder of sperm protein homolog 1</fullName>
    </submittedName>
</protein>
<keyword evidence="3" id="KW-0964">Secreted</keyword>
<feature type="domain" description="Fibronectin type-II" evidence="9">
    <location>
        <begin position="69"/>
        <end position="115"/>
    </location>
</feature>
<dbReference type="PANTHER" id="PTHR22918">
    <property type="entry name" value="SEMINAL PLASMA PROTEIN"/>
    <property type="match status" value="1"/>
</dbReference>
<evidence type="ECO:0000256" key="3">
    <source>
        <dbReference type="ARBA" id="ARBA00022525"/>
    </source>
</evidence>
<keyword evidence="5 7" id="KW-1015">Disulfide bond</keyword>
<gene>
    <name evidence="10" type="primary">BSPH1</name>
</gene>
<dbReference type="Proteomes" id="UP000001811">
    <property type="component" value="Unplaced"/>
</dbReference>
<feature type="signal peptide" evidence="8">
    <location>
        <begin position="1"/>
        <end position="21"/>
    </location>
</feature>
<feature type="disulfide bond" evidence="7">
    <location>
        <begin position="88"/>
        <end position="115"/>
    </location>
</feature>
<dbReference type="PANTHER" id="PTHR22918:SF4">
    <property type="entry name" value="BINDER OF SPERM PROTEIN HOMOLOG 1"/>
    <property type="match status" value="1"/>
</dbReference>
<dbReference type="SUPFAM" id="SSF57440">
    <property type="entry name" value="Kringle-like"/>
    <property type="match status" value="2"/>
</dbReference>
<evidence type="ECO:0000313" key="10">
    <source>
        <dbReference type="Ensembl" id="ENSOCUP00000023674.2"/>
    </source>
</evidence>
<keyword evidence="6" id="KW-0278">Fertilization</keyword>
<dbReference type="InParanoid" id="G1U2S1"/>
<evidence type="ECO:0000313" key="11">
    <source>
        <dbReference type="Proteomes" id="UP000001811"/>
    </source>
</evidence>
<evidence type="ECO:0000256" key="6">
    <source>
        <dbReference type="ARBA" id="ARBA00023279"/>
    </source>
</evidence>
<evidence type="ECO:0000256" key="7">
    <source>
        <dbReference type="PROSITE-ProRule" id="PRU00479"/>
    </source>
</evidence>
<evidence type="ECO:0000256" key="5">
    <source>
        <dbReference type="ARBA" id="ARBA00023157"/>
    </source>
</evidence>
<dbReference type="SMR" id="G1U2S1"/>
<evidence type="ECO:0000256" key="8">
    <source>
        <dbReference type="SAM" id="SignalP"/>
    </source>
</evidence>
<evidence type="ECO:0000259" key="9">
    <source>
        <dbReference type="PROSITE" id="PS51092"/>
    </source>
</evidence>
<reference evidence="10" key="3">
    <citation type="submission" date="2025-09" db="UniProtKB">
        <authorList>
            <consortium name="Ensembl"/>
        </authorList>
    </citation>
    <scope>IDENTIFICATION</scope>
    <source>
        <strain evidence="10">Thorbecke</strain>
    </source>
</reference>
<dbReference type="InterPro" id="IPR036943">
    <property type="entry name" value="FN_type2_sf"/>
</dbReference>
<dbReference type="GO" id="GO:0007338">
    <property type="term" value="P:single fertilization"/>
    <property type="evidence" value="ECO:0007669"/>
    <property type="project" value="UniProtKB-KW"/>
</dbReference>
<dbReference type="Bgee" id="ENSOCUG00000028145">
    <property type="expression patterns" value="Expressed in testis and 8 other cell types or tissues"/>
</dbReference>
<reference evidence="10" key="2">
    <citation type="submission" date="2025-08" db="UniProtKB">
        <authorList>
            <consortium name="Ensembl"/>
        </authorList>
    </citation>
    <scope>IDENTIFICATION</scope>
    <source>
        <strain evidence="10">Thorbecke</strain>
    </source>
</reference>
<dbReference type="InterPro" id="IPR051666">
    <property type="entry name" value="SP_Capacitation_Regulator"/>
</dbReference>
<dbReference type="PaxDb" id="9986-ENSOCUP00000023674"/>
<dbReference type="CDD" id="cd00062">
    <property type="entry name" value="FN2"/>
    <property type="match status" value="1"/>
</dbReference>
<organism evidence="10 11">
    <name type="scientific">Oryctolagus cuniculus</name>
    <name type="common">Rabbit</name>
    <dbReference type="NCBI Taxonomy" id="9986"/>
    <lineage>
        <taxon>Eukaryota</taxon>
        <taxon>Metazoa</taxon>
        <taxon>Chordata</taxon>
        <taxon>Craniata</taxon>
        <taxon>Vertebrata</taxon>
        <taxon>Euteleostomi</taxon>
        <taxon>Mammalia</taxon>
        <taxon>Eutheria</taxon>
        <taxon>Euarchontoglires</taxon>
        <taxon>Glires</taxon>
        <taxon>Lagomorpha</taxon>
        <taxon>Leporidae</taxon>
        <taxon>Oryctolagus</taxon>
    </lineage>
</organism>
<keyword evidence="8" id="KW-0732">Signal</keyword>
<dbReference type="HOGENOM" id="CLU_126630_1_0_1"/>
<evidence type="ECO:0000256" key="2">
    <source>
        <dbReference type="ARBA" id="ARBA00010011"/>
    </source>
</evidence>
<dbReference type="GO" id="GO:0008201">
    <property type="term" value="F:heparin binding"/>
    <property type="evidence" value="ECO:0007669"/>
    <property type="project" value="TreeGrafter"/>
</dbReference>
<dbReference type="FunFam" id="2.10.10.10:FF:000005">
    <property type="entry name" value="Epididymal sperm binding protein 1"/>
    <property type="match status" value="1"/>
</dbReference>
<dbReference type="FunFam" id="2.10.10.10:FF:000003">
    <property type="entry name" value="binder of sperm protein homolog 1"/>
    <property type="match status" value="1"/>
</dbReference>
<dbReference type="GeneTree" id="ENSGT00940000163003"/>
<dbReference type="PROSITE" id="PS51092">
    <property type="entry name" value="FN2_2"/>
    <property type="match status" value="2"/>
</dbReference>
<comment type="caution">
    <text evidence="7">Lacks conserved residue(s) required for the propagation of feature annotation.</text>
</comment>
<dbReference type="SMART" id="SM00059">
    <property type="entry name" value="FN2"/>
    <property type="match status" value="2"/>
</dbReference>
<dbReference type="eggNOG" id="KOG1565">
    <property type="taxonomic scope" value="Eukaryota"/>
</dbReference>
<feature type="disulfide bond" evidence="7">
    <location>
        <begin position="74"/>
        <end position="100"/>
    </location>
</feature>
<dbReference type="InterPro" id="IPR013806">
    <property type="entry name" value="Kringle-like"/>
</dbReference>
<feature type="chain" id="PRO_5023842198" evidence="8">
    <location>
        <begin position="22"/>
        <end position="115"/>
    </location>
</feature>
<keyword evidence="11" id="KW-1185">Reference proteome</keyword>
<dbReference type="Ensembl" id="ENSOCUT00000030460.3">
    <property type="protein sequence ID" value="ENSOCUP00000023674.2"/>
    <property type="gene ID" value="ENSOCUG00000028145.3"/>
</dbReference>
<keyword evidence="4" id="KW-0677">Repeat</keyword>